<reference evidence="2 3" key="1">
    <citation type="submission" date="2018-03" db="EMBL/GenBank/DDBJ databases">
        <title>Complete genome sequence of Thauera aromatica, a model organism for studying aromatic compound degradation under denitrifying conditions.</title>
        <authorList>
            <person name="Lo H.-Y."/>
            <person name="Goris T."/>
            <person name="Boll M."/>
            <person name="Mueller J.A."/>
        </authorList>
    </citation>
    <scope>NUCLEOTIDE SEQUENCE [LARGE SCALE GENOMIC DNA]</scope>
    <source>
        <strain evidence="2 3">K172</strain>
    </source>
</reference>
<protein>
    <submittedName>
        <fullName evidence="2">Uncharacterized protein</fullName>
    </submittedName>
</protein>
<dbReference type="RefSeq" id="WP_159051722.1">
    <property type="nucleotide sequence ID" value="NZ_CP028339.1"/>
</dbReference>
<evidence type="ECO:0000256" key="1">
    <source>
        <dbReference type="SAM" id="Phobius"/>
    </source>
</evidence>
<name>A0A2R4BRR6_THAAR</name>
<dbReference type="EMBL" id="CP028339">
    <property type="protein sequence ID" value="AVR90031.1"/>
    <property type="molecule type" value="Genomic_DNA"/>
</dbReference>
<evidence type="ECO:0000313" key="2">
    <source>
        <dbReference type="EMBL" id="AVR90031.1"/>
    </source>
</evidence>
<accession>A0A2R4BRR6</accession>
<keyword evidence="3" id="KW-1185">Reference proteome</keyword>
<dbReference type="KEGG" id="tak:Tharo_3150"/>
<keyword evidence="1" id="KW-0472">Membrane</keyword>
<keyword evidence="1" id="KW-0812">Transmembrane</keyword>
<organism evidence="2 3">
    <name type="scientific">Thauera aromatica K172</name>
    <dbReference type="NCBI Taxonomy" id="44139"/>
    <lineage>
        <taxon>Bacteria</taxon>
        <taxon>Pseudomonadati</taxon>
        <taxon>Pseudomonadota</taxon>
        <taxon>Betaproteobacteria</taxon>
        <taxon>Rhodocyclales</taxon>
        <taxon>Zoogloeaceae</taxon>
        <taxon>Thauera</taxon>
    </lineage>
</organism>
<dbReference type="OrthoDB" id="8652817at2"/>
<sequence>MQKNIKIIAPAAVAVVVAGYFGLGAYASSQAEKDIEDWLYDNNLSGKVRWDSVSSTPFGGTVTLKGVRIEEKNPLVGNIEVDIARVEISDFENERDRKRIKLDLADVALSDTLKGPGNLPLKGLLHASGRTEIGAFDTRVDADYDVKAGDLSLQYSITVPELLSADTRIELKNLPDMESIASTVAAGMGGFGGGPLAMLGELESVEIGKSSFTVRDLGYFKRRSLIEQRHKYALDPMKGDADKQRKAAFEADVERQQRGCEQELGKLLPSAKDACEAWIDLANGKGEGAKVAIAPERQVRVSDISRLFMAPEQAGPMIKRLQLEVDSL</sequence>
<keyword evidence="1" id="KW-1133">Transmembrane helix</keyword>
<proteinExistence type="predicted"/>
<dbReference type="Proteomes" id="UP000241885">
    <property type="component" value="Chromosome"/>
</dbReference>
<gene>
    <name evidence="2" type="ORF">Tharo_3150</name>
</gene>
<feature type="transmembrane region" description="Helical" evidence="1">
    <location>
        <begin position="7"/>
        <end position="27"/>
    </location>
</feature>
<dbReference type="AlphaFoldDB" id="A0A2R4BRR6"/>
<evidence type="ECO:0000313" key="3">
    <source>
        <dbReference type="Proteomes" id="UP000241885"/>
    </source>
</evidence>